<dbReference type="PROSITE" id="PS51677">
    <property type="entry name" value="NODB"/>
    <property type="match status" value="1"/>
</dbReference>
<dbReference type="Gene3D" id="3.20.20.370">
    <property type="entry name" value="Glycoside hydrolase/deacetylase"/>
    <property type="match status" value="1"/>
</dbReference>
<sequence>MAKTIWFVLLGIVSLIFSSSFDVQKTNPHHYNHSMISHPIQEIVQQKQAFIPQKLQELDTKKKIIEQEKAQWAQQKIVYLTFDDGPTKYTPQILDILKQNDIKATFFLVGNYIKGKESTVKRLKDDGDEIGLHSMTHNEKLLFLSPESYINEYKQEQSLLQSLGVQTNISRTPYGSKPLLTQAYRDQIFFAHMKVWDWTIDSNDWRYKDQTNLIINQVSSQIKRQHEVVLMHDHGYTVKSLPGIIKLFKDRGYTFQKYNPDLDFMVNFWKDPRL</sequence>
<dbReference type="InterPro" id="IPR002509">
    <property type="entry name" value="NODB_dom"/>
</dbReference>
<comment type="caution">
    <text evidence="2">The sequence shown here is derived from an EMBL/GenBank/DDBJ whole genome shotgun (WGS) entry which is preliminary data.</text>
</comment>
<evidence type="ECO:0000313" key="2">
    <source>
        <dbReference type="EMBL" id="MCM2535023.1"/>
    </source>
</evidence>
<gene>
    <name evidence="2" type="ORF">NDK43_25115</name>
</gene>
<evidence type="ECO:0000313" key="3">
    <source>
        <dbReference type="Proteomes" id="UP001523262"/>
    </source>
</evidence>
<dbReference type="PANTHER" id="PTHR10587">
    <property type="entry name" value="GLYCOSYL TRANSFERASE-RELATED"/>
    <property type="match status" value="1"/>
</dbReference>
<name>A0ABT0WFC6_9BACI</name>
<dbReference type="SUPFAM" id="SSF88713">
    <property type="entry name" value="Glycoside hydrolase/deacetylase"/>
    <property type="match status" value="1"/>
</dbReference>
<dbReference type="CDD" id="cd10944">
    <property type="entry name" value="CE4_SmPgdA_like"/>
    <property type="match status" value="1"/>
</dbReference>
<feature type="domain" description="NodB homology" evidence="1">
    <location>
        <begin position="76"/>
        <end position="256"/>
    </location>
</feature>
<dbReference type="EMBL" id="JAMQCR010000002">
    <property type="protein sequence ID" value="MCM2535023.1"/>
    <property type="molecule type" value="Genomic_DNA"/>
</dbReference>
<dbReference type="Proteomes" id="UP001523262">
    <property type="component" value="Unassembled WGS sequence"/>
</dbReference>
<organism evidence="2 3">
    <name type="scientific">Neobacillus pocheonensis</name>
    <dbReference type="NCBI Taxonomy" id="363869"/>
    <lineage>
        <taxon>Bacteria</taxon>
        <taxon>Bacillati</taxon>
        <taxon>Bacillota</taxon>
        <taxon>Bacilli</taxon>
        <taxon>Bacillales</taxon>
        <taxon>Bacillaceae</taxon>
        <taxon>Neobacillus</taxon>
    </lineage>
</organism>
<dbReference type="InterPro" id="IPR011330">
    <property type="entry name" value="Glyco_hydro/deAcase_b/a-brl"/>
</dbReference>
<evidence type="ECO:0000259" key="1">
    <source>
        <dbReference type="PROSITE" id="PS51677"/>
    </source>
</evidence>
<keyword evidence="3" id="KW-1185">Reference proteome</keyword>
<dbReference type="PANTHER" id="PTHR10587:SF125">
    <property type="entry name" value="POLYSACCHARIDE DEACETYLASE YHEN-RELATED"/>
    <property type="match status" value="1"/>
</dbReference>
<reference evidence="2 3" key="1">
    <citation type="submission" date="2022-06" db="EMBL/GenBank/DDBJ databases">
        <authorList>
            <person name="Jeon C.O."/>
        </authorList>
    </citation>
    <scope>NUCLEOTIDE SEQUENCE [LARGE SCALE GENOMIC DNA]</scope>
    <source>
        <strain evidence="2 3">KCTC 13943</strain>
    </source>
</reference>
<accession>A0ABT0WFC6</accession>
<dbReference type="Pfam" id="PF01522">
    <property type="entry name" value="Polysacc_deac_1"/>
    <property type="match status" value="1"/>
</dbReference>
<proteinExistence type="predicted"/>
<protein>
    <submittedName>
        <fullName evidence="2">Polysaccharide deacetylase</fullName>
    </submittedName>
</protein>
<dbReference type="InterPro" id="IPR050248">
    <property type="entry name" value="Polysacc_deacetylase_ArnD"/>
</dbReference>